<evidence type="ECO:0000256" key="2">
    <source>
        <dbReference type="PROSITE-ProRule" id="PRU00335"/>
    </source>
</evidence>
<proteinExistence type="predicted"/>
<protein>
    <recommendedName>
        <fullName evidence="3">HTH tetR-type domain-containing protein</fullName>
    </recommendedName>
</protein>
<accession>A0ABQ5R383</accession>
<dbReference type="Proteomes" id="UP001144280">
    <property type="component" value="Unassembled WGS sequence"/>
</dbReference>
<dbReference type="Pfam" id="PF00440">
    <property type="entry name" value="TetR_N"/>
    <property type="match status" value="1"/>
</dbReference>
<reference evidence="4" key="1">
    <citation type="submission" date="2022-12" db="EMBL/GenBank/DDBJ databases">
        <title>New Phytohabitans aurantiacus sp. RD004123 nov., an actinomycete isolated from soil.</title>
        <authorList>
            <person name="Triningsih D.W."/>
            <person name="Harunari E."/>
            <person name="Igarashi Y."/>
        </authorList>
    </citation>
    <scope>NUCLEOTIDE SEQUENCE</scope>
    <source>
        <strain evidence="4">RD004123</strain>
    </source>
</reference>
<sequence length="199" mass="21980">MRGSAKREQIRRGALEAFLQCGVAGTSMDHVAATAGVSKQTLYVYFRSKEDLLVDVLGAMVAALDERAPLLGDRAVASREDLRAVLSEVAWTMVSHLMSPDNLALFRIFIAEMVTTPALTQIWRETVPERFLARVDTVLAHAHDAGVIKDVDLDLATRLFIGPLMTFIFMDGLARPGNVLVPNRERVDEVVDLYLRAVT</sequence>
<dbReference type="PRINTS" id="PR00455">
    <property type="entry name" value="HTHTETR"/>
</dbReference>
<keyword evidence="1 2" id="KW-0238">DNA-binding</keyword>
<keyword evidence="5" id="KW-1185">Reference proteome</keyword>
<dbReference type="SUPFAM" id="SSF48498">
    <property type="entry name" value="Tetracyclin repressor-like, C-terminal domain"/>
    <property type="match status" value="1"/>
</dbReference>
<feature type="domain" description="HTH tetR-type" evidence="3">
    <location>
        <begin position="4"/>
        <end position="64"/>
    </location>
</feature>
<comment type="caution">
    <text evidence="4">The sequence shown here is derived from an EMBL/GenBank/DDBJ whole genome shotgun (WGS) entry which is preliminary data.</text>
</comment>
<dbReference type="InterPro" id="IPR039536">
    <property type="entry name" value="TetR_C_Proteobacteria"/>
</dbReference>
<dbReference type="Pfam" id="PF14246">
    <property type="entry name" value="TetR_C_7"/>
    <property type="match status" value="1"/>
</dbReference>
<evidence type="ECO:0000259" key="3">
    <source>
        <dbReference type="PROSITE" id="PS50977"/>
    </source>
</evidence>
<evidence type="ECO:0000313" key="5">
    <source>
        <dbReference type="Proteomes" id="UP001144280"/>
    </source>
</evidence>
<evidence type="ECO:0000313" key="4">
    <source>
        <dbReference type="EMBL" id="GLI01244.1"/>
    </source>
</evidence>
<dbReference type="PANTHER" id="PTHR30055">
    <property type="entry name" value="HTH-TYPE TRANSCRIPTIONAL REGULATOR RUTR"/>
    <property type="match status" value="1"/>
</dbReference>
<dbReference type="PANTHER" id="PTHR30055:SF226">
    <property type="entry name" value="HTH-TYPE TRANSCRIPTIONAL REGULATOR PKSA"/>
    <property type="match status" value="1"/>
</dbReference>
<gene>
    <name evidence="4" type="ORF">Pa4123_65200</name>
</gene>
<name>A0ABQ5R383_9ACTN</name>
<dbReference type="PROSITE" id="PS50977">
    <property type="entry name" value="HTH_TETR_2"/>
    <property type="match status" value="1"/>
</dbReference>
<feature type="DNA-binding region" description="H-T-H motif" evidence="2">
    <location>
        <begin position="27"/>
        <end position="46"/>
    </location>
</feature>
<dbReference type="Gene3D" id="1.10.357.10">
    <property type="entry name" value="Tetracycline Repressor, domain 2"/>
    <property type="match status" value="1"/>
</dbReference>
<evidence type="ECO:0000256" key="1">
    <source>
        <dbReference type="ARBA" id="ARBA00023125"/>
    </source>
</evidence>
<dbReference type="InterPro" id="IPR009057">
    <property type="entry name" value="Homeodomain-like_sf"/>
</dbReference>
<dbReference type="InterPro" id="IPR050109">
    <property type="entry name" value="HTH-type_TetR-like_transc_reg"/>
</dbReference>
<organism evidence="4 5">
    <name type="scientific">Phytohabitans aurantiacus</name>
    <dbReference type="NCBI Taxonomy" id="3016789"/>
    <lineage>
        <taxon>Bacteria</taxon>
        <taxon>Bacillati</taxon>
        <taxon>Actinomycetota</taxon>
        <taxon>Actinomycetes</taxon>
        <taxon>Micromonosporales</taxon>
        <taxon>Micromonosporaceae</taxon>
    </lineage>
</organism>
<dbReference type="EMBL" id="BSDI01000042">
    <property type="protein sequence ID" value="GLI01244.1"/>
    <property type="molecule type" value="Genomic_DNA"/>
</dbReference>
<dbReference type="SUPFAM" id="SSF46689">
    <property type="entry name" value="Homeodomain-like"/>
    <property type="match status" value="1"/>
</dbReference>
<dbReference type="InterPro" id="IPR036271">
    <property type="entry name" value="Tet_transcr_reg_TetR-rel_C_sf"/>
</dbReference>
<dbReference type="InterPro" id="IPR001647">
    <property type="entry name" value="HTH_TetR"/>
</dbReference>
<dbReference type="RefSeq" id="WP_281902121.1">
    <property type="nucleotide sequence ID" value="NZ_BSDI01000042.1"/>
</dbReference>